<evidence type="ECO:0000313" key="3">
    <source>
        <dbReference type="Proteomes" id="UP000007322"/>
    </source>
</evidence>
<accession>G2QDY0</accession>
<dbReference type="Pfam" id="PF00069">
    <property type="entry name" value="Pkinase"/>
    <property type="match status" value="1"/>
</dbReference>
<dbReference type="AlphaFoldDB" id="G2QDY0"/>
<name>G2QDY0_THET4</name>
<gene>
    <name evidence="2" type="ORF">MYCTH_2305688</name>
</gene>
<dbReference type="InterPro" id="IPR011009">
    <property type="entry name" value="Kinase-like_dom_sf"/>
</dbReference>
<dbReference type="PANTHER" id="PTHR44167">
    <property type="entry name" value="OVARIAN-SPECIFIC SERINE/THREONINE-PROTEIN KINASE LOK-RELATED"/>
    <property type="match status" value="1"/>
</dbReference>
<dbReference type="RefSeq" id="XP_003663634.1">
    <property type="nucleotide sequence ID" value="XM_003663586.1"/>
</dbReference>
<dbReference type="SUPFAM" id="SSF56112">
    <property type="entry name" value="Protein kinase-like (PK-like)"/>
    <property type="match status" value="1"/>
</dbReference>
<dbReference type="OMA" id="CQPFGKR"/>
<dbReference type="Proteomes" id="UP000007322">
    <property type="component" value="Chromosome 3"/>
</dbReference>
<dbReference type="GO" id="GO:0005524">
    <property type="term" value="F:ATP binding"/>
    <property type="evidence" value="ECO:0007669"/>
    <property type="project" value="InterPro"/>
</dbReference>
<dbReference type="GO" id="GO:0044773">
    <property type="term" value="P:mitotic DNA damage checkpoint signaling"/>
    <property type="evidence" value="ECO:0007669"/>
    <property type="project" value="TreeGrafter"/>
</dbReference>
<dbReference type="PROSITE" id="PS50011">
    <property type="entry name" value="PROTEIN_KINASE_DOM"/>
    <property type="match status" value="1"/>
</dbReference>
<dbReference type="GO" id="GO:0005634">
    <property type="term" value="C:nucleus"/>
    <property type="evidence" value="ECO:0007669"/>
    <property type="project" value="TreeGrafter"/>
</dbReference>
<feature type="domain" description="Protein kinase" evidence="1">
    <location>
        <begin position="33"/>
        <end position="261"/>
    </location>
</feature>
<dbReference type="GeneID" id="11509746"/>
<keyword evidence="3" id="KW-1185">Reference proteome</keyword>
<dbReference type="EMBL" id="CP003004">
    <property type="protein sequence ID" value="AEO58389.1"/>
    <property type="molecule type" value="Genomic_DNA"/>
</dbReference>
<dbReference type="GO" id="GO:0004674">
    <property type="term" value="F:protein serine/threonine kinase activity"/>
    <property type="evidence" value="ECO:0007669"/>
    <property type="project" value="TreeGrafter"/>
</dbReference>
<dbReference type="HOGENOM" id="CLU_062257_2_0_1"/>
<evidence type="ECO:0000259" key="1">
    <source>
        <dbReference type="PROSITE" id="PS50011"/>
    </source>
</evidence>
<sequence length="261" mass="29635">MSEEKRPVVSSLQDLTIIEAFDRGATESKYVTFYLVNPEDELYFGQLFKKKKEITIEEYNSALEHVPDSEIYPEVPQGVALTIAPGDLDDTSAFIKRPGIACYESVKGTEFVPKELLEETLIMEQISKTPHPNIIRYLGCRIHRGRITSIVLERLDQTLMQYVHEPGFAQLDKTKFVDALESAVAYLHSLGLAHNDINPYNIMIKDGGQPVLIDFGSCQPFGGRLRSLGTPGWYEEIFYTSEAKHDTYALNKLRTWLENPQ</sequence>
<dbReference type="KEGG" id="mtm:MYCTH_2305688"/>
<dbReference type="VEuPathDB" id="FungiDB:MYCTH_2305688"/>
<proteinExistence type="predicted"/>
<evidence type="ECO:0000313" key="2">
    <source>
        <dbReference type="EMBL" id="AEO58389.1"/>
    </source>
</evidence>
<dbReference type="InParanoid" id="G2QDY0"/>
<dbReference type="GO" id="GO:0005737">
    <property type="term" value="C:cytoplasm"/>
    <property type="evidence" value="ECO:0007669"/>
    <property type="project" value="TreeGrafter"/>
</dbReference>
<dbReference type="PANTHER" id="PTHR44167:SF24">
    <property type="entry name" value="SERINE_THREONINE-PROTEIN KINASE CHK2"/>
    <property type="match status" value="1"/>
</dbReference>
<dbReference type="OrthoDB" id="4062651at2759"/>
<organism evidence="2 3">
    <name type="scientific">Thermothelomyces thermophilus (strain ATCC 42464 / BCRC 31852 / DSM 1799)</name>
    <name type="common">Sporotrichum thermophile</name>
    <dbReference type="NCBI Taxonomy" id="573729"/>
    <lineage>
        <taxon>Eukaryota</taxon>
        <taxon>Fungi</taxon>
        <taxon>Dikarya</taxon>
        <taxon>Ascomycota</taxon>
        <taxon>Pezizomycotina</taxon>
        <taxon>Sordariomycetes</taxon>
        <taxon>Sordariomycetidae</taxon>
        <taxon>Sordariales</taxon>
        <taxon>Chaetomiaceae</taxon>
        <taxon>Thermothelomyces</taxon>
    </lineage>
</organism>
<dbReference type="STRING" id="573729.G2QDY0"/>
<protein>
    <recommendedName>
        <fullName evidence="1">Protein kinase domain-containing protein</fullName>
    </recommendedName>
</protein>
<dbReference type="Gene3D" id="1.10.510.10">
    <property type="entry name" value="Transferase(Phosphotransferase) domain 1"/>
    <property type="match status" value="1"/>
</dbReference>
<dbReference type="InterPro" id="IPR000719">
    <property type="entry name" value="Prot_kinase_dom"/>
</dbReference>
<reference evidence="2 3" key="1">
    <citation type="journal article" date="2011" name="Nat. Biotechnol.">
        <title>Comparative genomic analysis of the thermophilic biomass-degrading fungi Myceliophthora thermophila and Thielavia terrestris.</title>
        <authorList>
            <person name="Berka R.M."/>
            <person name="Grigoriev I.V."/>
            <person name="Otillar R."/>
            <person name="Salamov A."/>
            <person name="Grimwood J."/>
            <person name="Reid I."/>
            <person name="Ishmael N."/>
            <person name="John T."/>
            <person name="Darmond C."/>
            <person name="Moisan M.-C."/>
            <person name="Henrissat B."/>
            <person name="Coutinho P.M."/>
            <person name="Lombard V."/>
            <person name="Natvig D.O."/>
            <person name="Lindquist E."/>
            <person name="Schmutz J."/>
            <person name="Lucas S."/>
            <person name="Harris P."/>
            <person name="Powlowski J."/>
            <person name="Bellemare A."/>
            <person name="Taylor D."/>
            <person name="Butler G."/>
            <person name="de Vries R.P."/>
            <person name="Allijn I.E."/>
            <person name="van den Brink J."/>
            <person name="Ushinsky S."/>
            <person name="Storms R."/>
            <person name="Powell A.J."/>
            <person name="Paulsen I.T."/>
            <person name="Elbourne L.D.H."/>
            <person name="Baker S.E."/>
            <person name="Magnuson J."/>
            <person name="LaBoissiere S."/>
            <person name="Clutterbuck A.J."/>
            <person name="Martinez D."/>
            <person name="Wogulis M."/>
            <person name="de Leon A.L."/>
            <person name="Rey M.W."/>
            <person name="Tsang A."/>
        </authorList>
    </citation>
    <scope>NUCLEOTIDE SEQUENCE [LARGE SCALE GENOMIC DNA]</scope>
    <source>
        <strain evidence="3">ATCC 42464 / BCRC 31852 / DSM 1799</strain>
    </source>
</reference>
<dbReference type="eggNOG" id="KOG1027">
    <property type="taxonomic scope" value="Eukaryota"/>
</dbReference>
<dbReference type="SMART" id="SM00220">
    <property type="entry name" value="S_TKc"/>
    <property type="match status" value="1"/>
</dbReference>